<evidence type="ECO:0000256" key="2">
    <source>
        <dbReference type="ARBA" id="ARBA00005893"/>
    </source>
</evidence>
<dbReference type="GO" id="GO:0016788">
    <property type="term" value="F:hydrolase activity, acting on ester bonds"/>
    <property type="evidence" value="ECO:0007669"/>
    <property type="project" value="InterPro"/>
</dbReference>
<dbReference type="FunFam" id="3.40.50.1000:FF:000029">
    <property type="entry name" value="3-deoxy-D-manno-octulosonate 8-phosphate phosphatase KdsC"/>
    <property type="match status" value="1"/>
</dbReference>
<evidence type="ECO:0000256" key="6">
    <source>
        <dbReference type="ARBA" id="ARBA00022842"/>
    </source>
</evidence>
<dbReference type="Gene3D" id="3.40.50.1000">
    <property type="entry name" value="HAD superfamily/HAD-like"/>
    <property type="match status" value="1"/>
</dbReference>
<dbReference type="SFLD" id="SFLDS00003">
    <property type="entry name" value="Haloacid_Dehalogenase"/>
    <property type="match status" value="1"/>
</dbReference>
<reference evidence="8 9" key="1">
    <citation type="submission" date="2020-10" db="EMBL/GenBank/DDBJ databases">
        <title>Connecting structure to function with the recovery of over 1000 high-quality activated sludge metagenome-assembled genomes encoding full-length rRNA genes using long-read sequencing.</title>
        <authorList>
            <person name="Singleton C.M."/>
            <person name="Petriglieri F."/>
            <person name="Kristensen J.M."/>
            <person name="Kirkegaard R.H."/>
            <person name="Michaelsen T.Y."/>
            <person name="Andersen M.H."/>
            <person name="Karst S.M."/>
            <person name="Dueholm M.S."/>
            <person name="Nielsen P.H."/>
            <person name="Albertsen M."/>
        </authorList>
    </citation>
    <scope>NUCLEOTIDE SEQUENCE [LARGE SCALE GENOMIC DNA]</scope>
    <source>
        <strain evidence="8">Ribe_18-Q3-R11-54_BAT3C.373</strain>
    </source>
</reference>
<dbReference type="NCBIfam" id="TIGR01670">
    <property type="entry name" value="KdsC-phosphatas"/>
    <property type="match status" value="1"/>
</dbReference>
<keyword evidence="6 7" id="KW-0460">Magnesium</keyword>
<dbReference type="InterPro" id="IPR050793">
    <property type="entry name" value="CMP-NeuNAc_synthase"/>
</dbReference>
<evidence type="ECO:0000313" key="9">
    <source>
        <dbReference type="Proteomes" id="UP000808349"/>
    </source>
</evidence>
<dbReference type="SFLD" id="SFLDG01136">
    <property type="entry name" value="C1.6:_Phosphoserine_Phosphatas"/>
    <property type="match status" value="1"/>
</dbReference>
<dbReference type="CDD" id="cd01630">
    <property type="entry name" value="HAD_KDO-like"/>
    <property type="match status" value="1"/>
</dbReference>
<evidence type="ECO:0000256" key="7">
    <source>
        <dbReference type="PIRSR" id="PIRSR006118-2"/>
    </source>
</evidence>
<dbReference type="InterPro" id="IPR010023">
    <property type="entry name" value="KdsC_fam"/>
</dbReference>
<dbReference type="EMBL" id="JADKFW010000017">
    <property type="protein sequence ID" value="MBK9719226.1"/>
    <property type="molecule type" value="Genomic_DNA"/>
</dbReference>
<dbReference type="InterPro" id="IPR023214">
    <property type="entry name" value="HAD_sf"/>
</dbReference>
<evidence type="ECO:0000256" key="4">
    <source>
        <dbReference type="ARBA" id="ARBA00022723"/>
    </source>
</evidence>
<comment type="subunit">
    <text evidence="3">Homotetramer.</text>
</comment>
<feature type="binding site" evidence="7">
    <location>
        <position position="18"/>
    </location>
    <ligand>
        <name>substrate</name>
    </ligand>
</feature>
<protein>
    <submittedName>
        <fullName evidence="8">HAD-IIIA family hydrolase</fullName>
    </submittedName>
</protein>
<feature type="binding site" evidence="7">
    <location>
        <position position="16"/>
    </location>
    <ligand>
        <name>Mg(2+)</name>
        <dbReference type="ChEBI" id="CHEBI:18420"/>
    </ligand>
</feature>
<dbReference type="SFLD" id="SFLDG01138">
    <property type="entry name" value="C1.6.2:_Deoxy-d-mannose-octulo"/>
    <property type="match status" value="1"/>
</dbReference>
<name>A0A9D7SD52_9BACT</name>
<dbReference type="InterPro" id="IPR036412">
    <property type="entry name" value="HAD-like_sf"/>
</dbReference>
<evidence type="ECO:0000313" key="8">
    <source>
        <dbReference type="EMBL" id="MBK9719226.1"/>
    </source>
</evidence>
<keyword evidence="4 7" id="KW-0479">Metal-binding</keyword>
<comment type="similarity">
    <text evidence="2">Belongs to the KdsC family.</text>
</comment>
<keyword evidence="5 8" id="KW-0378">Hydrolase</keyword>
<dbReference type="Pfam" id="PF08282">
    <property type="entry name" value="Hydrolase_3"/>
    <property type="match status" value="1"/>
</dbReference>
<dbReference type="PANTHER" id="PTHR21485">
    <property type="entry name" value="HAD SUPERFAMILY MEMBERS CMAS AND KDSC"/>
    <property type="match status" value="1"/>
</dbReference>
<accession>A0A9D7SD52</accession>
<evidence type="ECO:0000256" key="1">
    <source>
        <dbReference type="ARBA" id="ARBA00001946"/>
    </source>
</evidence>
<gene>
    <name evidence="8" type="ORF">IPO85_17255</name>
</gene>
<evidence type="ECO:0000256" key="3">
    <source>
        <dbReference type="ARBA" id="ARBA00011881"/>
    </source>
</evidence>
<organism evidence="8 9">
    <name type="scientific">Candidatus Defluviibacterium haderslevense</name>
    <dbReference type="NCBI Taxonomy" id="2981993"/>
    <lineage>
        <taxon>Bacteria</taxon>
        <taxon>Pseudomonadati</taxon>
        <taxon>Bacteroidota</taxon>
        <taxon>Saprospiria</taxon>
        <taxon>Saprospirales</taxon>
        <taxon>Saprospiraceae</taxon>
        <taxon>Candidatus Defluviibacterium</taxon>
    </lineage>
</organism>
<dbReference type="PANTHER" id="PTHR21485:SF3">
    <property type="entry name" value="N-ACYLNEURAMINATE CYTIDYLYLTRANSFERASE"/>
    <property type="match status" value="1"/>
</dbReference>
<feature type="binding site" evidence="7">
    <location>
        <position position="109"/>
    </location>
    <ligand>
        <name>Mg(2+)</name>
        <dbReference type="ChEBI" id="CHEBI:18420"/>
    </ligand>
</feature>
<proteinExistence type="inferred from homology"/>
<dbReference type="AlphaFoldDB" id="A0A9D7SD52"/>
<evidence type="ECO:0000256" key="5">
    <source>
        <dbReference type="ARBA" id="ARBA00022801"/>
    </source>
</evidence>
<dbReference type="PIRSF" id="PIRSF006118">
    <property type="entry name" value="KDO8-P_Ptase"/>
    <property type="match status" value="1"/>
</dbReference>
<comment type="cofactor">
    <cofactor evidence="1 7">
        <name>Mg(2+)</name>
        <dbReference type="ChEBI" id="CHEBI:18420"/>
    </cofactor>
</comment>
<dbReference type="GO" id="GO:0008781">
    <property type="term" value="F:N-acylneuraminate cytidylyltransferase activity"/>
    <property type="evidence" value="ECO:0007669"/>
    <property type="project" value="TreeGrafter"/>
</dbReference>
<dbReference type="Proteomes" id="UP000808349">
    <property type="component" value="Unassembled WGS sequence"/>
</dbReference>
<dbReference type="SUPFAM" id="SSF56784">
    <property type="entry name" value="HAD-like"/>
    <property type="match status" value="1"/>
</dbReference>
<sequence>MNYYQTLPHIKALVLDIDGVLTNNQILVTDEGQFLRSMNVRDGYAIKKAIQAGLQIAIISGGRSEGTKKRLEILGINEIHLGIEDKYTTLLAILHKWNISASEIAYMGDDIMDIPCMIKVGIAACPKDAVSEVVTISSYISNFNGGEGCVRELIEQILKAQSKWP</sequence>
<comment type="caution">
    <text evidence="8">The sequence shown here is derived from an EMBL/GenBank/DDBJ whole genome shotgun (WGS) entry which is preliminary data.</text>
</comment>
<dbReference type="GO" id="GO:0046872">
    <property type="term" value="F:metal ion binding"/>
    <property type="evidence" value="ECO:0007669"/>
    <property type="project" value="UniProtKB-KW"/>
</dbReference>